<keyword evidence="1" id="KW-1133">Transmembrane helix</keyword>
<dbReference type="Proteomes" id="UP001281761">
    <property type="component" value="Unassembled WGS sequence"/>
</dbReference>
<evidence type="ECO:0000313" key="2">
    <source>
        <dbReference type="EMBL" id="KAK2962265.1"/>
    </source>
</evidence>
<dbReference type="EMBL" id="JARBJD010000012">
    <property type="protein sequence ID" value="KAK2962265.1"/>
    <property type="molecule type" value="Genomic_DNA"/>
</dbReference>
<proteinExistence type="predicted"/>
<keyword evidence="1" id="KW-0472">Membrane</keyword>
<evidence type="ECO:0000313" key="3">
    <source>
        <dbReference type="Proteomes" id="UP001281761"/>
    </source>
</evidence>
<comment type="caution">
    <text evidence="2">The sequence shown here is derived from an EMBL/GenBank/DDBJ whole genome shotgun (WGS) entry which is preliminary data.</text>
</comment>
<sequence length="125" mass="14810">MESPFFHLWMRPMPFSSFRKRVYQIKNMPPLTFDLKLPIPTATKVTPTKVVFETNSWIKKYSLFTPIVLAVVSVLCLALTIFSACFSKVEQEMEFDYLERRRYRLDMPMSSYEQSLKSFDPTPMF</sequence>
<keyword evidence="3" id="KW-1185">Reference proteome</keyword>
<evidence type="ECO:0000256" key="1">
    <source>
        <dbReference type="SAM" id="Phobius"/>
    </source>
</evidence>
<evidence type="ECO:0008006" key="4">
    <source>
        <dbReference type="Google" id="ProtNLM"/>
    </source>
</evidence>
<organism evidence="2 3">
    <name type="scientific">Blattamonas nauphoetae</name>
    <dbReference type="NCBI Taxonomy" id="2049346"/>
    <lineage>
        <taxon>Eukaryota</taxon>
        <taxon>Metamonada</taxon>
        <taxon>Preaxostyla</taxon>
        <taxon>Oxymonadida</taxon>
        <taxon>Blattamonas</taxon>
    </lineage>
</organism>
<gene>
    <name evidence="2" type="ORF">BLNAU_2925</name>
</gene>
<name>A0ABQ9YEX1_9EUKA</name>
<protein>
    <recommendedName>
        <fullName evidence="4">Transmembrane protein</fullName>
    </recommendedName>
</protein>
<feature type="transmembrane region" description="Helical" evidence="1">
    <location>
        <begin position="63"/>
        <end position="86"/>
    </location>
</feature>
<accession>A0ABQ9YEX1</accession>
<keyword evidence="1" id="KW-0812">Transmembrane</keyword>
<reference evidence="2 3" key="1">
    <citation type="journal article" date="2022" name="bioRxiv">
        <title>Genomics of Preaxostyla Flagellates Illuminates Evolutionary Transitions and the Path Towards Mitochondrial Loss.</title>
        <authorList>
            <person name="Novak L.V.F."/>
            <person name="Treitli S.C."/>
            <person name="Pyrih J."/>
            <person name="Halakuc P."/>
            <person name="Pipaliya S.V."/>
            <person name="Vacek V."/>
            <person name="Brzon O."/>
            <person name="Soukal P."/>
            <person name="Eme L."/>
            <person name="Dacks J.B."/>
            <person name="Karnkowska A."/>
            <person name="Elias M."/>
            <person name="Hampl V."/>
        </authorList>
    </citation>
    <scope>NUCLEOTIDE SEQUENCE [LARGE SCALE GENOMIC DNA]</scope>
    <source>
        <strain evidence="2">NAU3</strain>
        <tissue evidence="2">Gut</tissue>
    </source>
</reference>